<comment type="catalytic activity">
    <reaction evidence="7">
        <text>UDP-N-acetyl-alpha-D-muramoyl-L-alanyl-gamma-D-glutamyl-meso-2,6-diaminopimeloyl-D-alanyl-D-alanine + di-trans,octa-cis-undecaprenyl phosphate = di-trans,octa-cis-undecaprenyl diphospho-N-acetyl-alpha-D-muramoyl-L-alanyl-D-glutamyl-meso-2,6-diaminopimeloyl-D-alanyl-D-alanine + UMP</text>
        <dbReference type="Rhea" id="RHEA:28386"/>
        <dbReference type="ChEBI" id="CHEBI:57865"/>
        <dbReference type="ChEBI" id="CHEBI:60392"/>
        <dbReference type="ChEBI" id="CHEBI:61386"/>
        <dbReference type="ChEBI" id="CHEBI:61387"/>
        <dbReference type="EC" id="2.7.8.13"/>
    </reaction>
</comment>
<dbReference type="Pfam" id="PF00953">
    <property type="entry name" value="Glycos_transf_4"/>
    <property type="match status" value="1"/>
</dbReference>
<proteinExistence type="inferred from homology"/>
<feature type="binding site" evidence="8">
    <location>
        <position position="192"/>
    </location>
    <ligand>
        <name>Mg(2+)</name>
        <dbReference type="ChEBI" id="CHEBI:18420"/>
    </ligand>
</feature>
<sequence length="345" mass="39238">MSLYLFATFVSFLFNFFLIVPFIHFLYKAKFQRQNQQTKDAFNKPTPIFDKFHAHKMGTPVGGGILIVVTTTLLFGFFVLLYAVFNKPLHANYPSVIGEIKIIFFTFLGFALLGIYDDLTKILLWRKSLFFGLRMRHKFILEIILATIIAYWLYSDLKIDIIHIPFFGVFTLGWFYIPFASFVIVAFSNAVNITDGLDGLASGVLMIALTGFWVIARSIIDVPTSMFIGVWLGGLLAFLYFNIYPARIILGDTGALSFGAMFAVIGLILGKAFALPMIGGVFILEIVTSLVQLLSKKYLKRKMFTVAPFHLWLQLRGWEEPKVVMRLWLLSIIFSIFGLMIAFMK</sequence>
<dbReference type="InterPro" id="IPR000715">
    <property type="entry name" value="Glycosyl_transferase_4"/>
</dbReference>
<dbReference type="GO" id="GO:0046872">
    <property type="term" value="F:metal ion binding"/>
    <property type="evidence" value="ECO:0007669"/>
    <property type="project" value="UniProtKB-KW"/>
</dbReference>
<dbReference type="HAMAP" id="MF_00038">
    <property type="entry name" value="MraY"/>
    <property type="match status" value="1"/>
</dbReference>
<feature type="binding site" evidence="8">
    <location>
        <position position="252"/>
    </location>
    <ligand>
        <name>Mg(2+)</name>
        <dbReference type="ChEBI" id="CHEBI:18420"/>
    </ligand>
</feature>
<dbReference type="Proteomes" id="UP000177050">
    <property type="component" value="Unassembled WGS sequence"/>
</dbReference>
<keyword evidence="5 7" id="KW-1133">Transmembrane helix</keyword>
<feature type="transmembrane region" description="Helical" evidence="7">
    <location>
        <begin position="166"/>
        <end position="187"/>
    </location>
</feature>
<keyword evidence="3 7" id="KW-0808">Transferase</keyword>
<organism evidence="9 10">
    <name type="scientific">Candidatus Roizmanbacteria bacterium RIFOXYD1_FULL_38_12</name>
    <dbReference type="NCBI Taxonomy" id="1802093"/>
    <lineage>
        <taxon>Bacteria</taxon>
        <taxon>Candidatus Roizmaniibacteriota</taxon>
    </lineage>
</organism>
<evidence type="ECO:0000256" key="3">
    <source>
        <dbReference type="ARBA" id="ARBA00022679"/>
    </source>
</evidence>
<comment type="subcellular location">
    <subcellularLocation>
        <location evidence="7">Cell membrane</location>
        <topology evidence="7">Multi-pass membrane protein</topology>
    </subcellularLocation>
    <subcellularLocation>
        <location evidence="1">Membrane</location>
        <topology evidence="1">Multi-pass membrane protein</topology>
    </subcellularLocation>
</comment>
<keyword evidence="7 8" id="KW-0460">Magnesium</keyword>
<comment type="cofactor">
    <cofactor evidence="7 8">
        <name>Mg(2+)</name>
        <dbReference type="ChEBI" id="CHEBI:18420"/>
    </cofactor>
</comment>
<dbReference type="InterPro" id="IPR003524">
    <property type="entry name" value="PNAcMuramoyl-5peptid_Trfase"/>
</dbReference>
<dbReference type="AlphaFoldDB" id="A0A1F7L0E0"/>
<evidence type="ECO:0000256" key="1">
    <source>
        <dbReference type="ARBA" id="ARBA00004141"/>
    </source>
</evidence>
<keyword evidence="7" id="KW-0133">Cell shape</keyword>
<protein>
    <recommendedName>
        <fullName evidence="7">Phospho-N-acetylmuramoyl-pentapeptide-transferase</fullName>
        <ecNumber evidence="7">2.7.8.13</ecNumber>
    </recommendedName>
    <alternativeName>
        <fullName evidence="7">UDP-MurNAc-pentapeptide phosphotransferase</fullName>
    </alternativeName>
</protein>
<evidence type="ECO:0000256" key="2">
    <source>
        <dbReference type="ARBA" id="ARBA00005583"/>
    </source>
</evidence>
<comment type="similarity">
    <text evidence="2 7">Belongs to the glycosyltransferase 4 family. MraY subfamily.</text>
</comment>
<keyword evidence="7" id="KW-0961">Cell wall biogenesis/degradation</keyword>
<feature type="transmembrane region" description="Helical" evidence="7">
    <location>
        <begin position="199"/>
        <end position="216"/>
    </location>
</feature>
<evidence type="ECO:0000256" key="6">
    <source>
        <dbReference type="ARBA" id="ARBA00023136"/>
    </source>
</evidence>
<feature type="transmembrane region" description="Helical" evidence="7">
    <location>
        <begin position="61"/>
        <end position="84"/>
    </location>
</feature>
<dbReference type="EMBL" id="MGBR01000001">
    <property type="protein sequence ID" value="OGK73526.1"/>
    <property type="molecule type" value="Genomic_DNA"/>
</dbReference>
<keyword evidence="7" id="KW-0131">Cell cycle</keyword>
<evidence type="ECO:0000313" key="9">
    <source>
        <dbReference type="EMBL" id="OGK73526.1"/>
    </source>
</evidence>
<dbReference type="PANTHER" id="PTHR22926">
    <property type="entry name" value="PHOSPHO-N-ACETYLMURAMOYL-PENTAPEPTIDE-TRANSFERASE"/>
    <property type="match status" value="1"/>
</dbReference>
<gene>
    <name evidence="7" type="primary">mraY</name>
    <name evidence="9" type="ORF">A3K52_01900</name>
</gene>
<comment type="caution">
    <text evidence="9">The sequence shown here is derived from an EMBL/GenBank/DDBJ whole genome shotgun (WGS) entry which is preliminary data.</text>
</comment>
<dbReference type="GO" id="GO:0008963">
    <property type="term" value="F:phospho-N-acetylmuramoyl-pentapeptide-transferase activity"/>
    <property type="evidence" value="ECO:0007669"/>
    <property type="project" value="UniProtKB-UniRule"/>
</dbReference>
<keyword evidence="7 8" id="KW-0479">Metal-binding</keyword>
<comment type="pathway">
    <text evidence="7">Cell wall biogenesis; peptidoglycan biosynthesis.</text>
</comment>
<dbReference type="PROSITE" id="PS01348">
    <property type="entry name" value="MRAY_2"/>
    <property type="match status" value="1"/>
</dbReference>
<evidence type="ECO:0000256" key="5">
    <source>
        <dbReference type="ARBA" id="ARBA00022989"/>
    </source>
</evidence>
<dbReference type="CDD" id="cd06852">
    <property type="entry name" value="GT_MraY"/>
    <property type="match status" value="1"/>
</dbReference>
<feature type="transmembrane region" description="Helical" evidence="7">
    <location>
        <begin position="275"/>
        <end position="294"/>
    </location>
</feature>
<dbReference type="GO" id="GO:0005886">
    <property type="term" value="C:plasma membrane"/>
    <property type="evidence" value="ECO:0007669"/>
    <property type="project" value="UniProtKB-SubCell"/>
</dbReference>
<feature type="transmembrane region" description="Helical" evidence="7">
    <location>
        <begin position="248"/>
        <end position="269"/>
    </location>
</feature>
<reference evidence="9 10" key="1">
    <citation type="journal article" date="2016" name="Nat. Commun.">
        <title>Thousands of microbial genomes shed light on interconnected biogeochemical processes in an aquifer system.</title>
        <authorList>
            <person name="Anantharaman K."/>
            <person name="Brown C.T."/>
            <person name="Hug L.A."/>
            <person name="Sharon I."/>
            <person name="Castelle C.J."/>
            <person name="Probst A.J."/>
            <person name="Thomas B.C."/>
            <person name="Singh A."/>
            <person name="Wilkins M.J."/>
            <person name="Karaoz U."/>
            <person name="Brodie E.L."/>
            <person name="Williams K.H."/>
            <person name="Hubbard S.S."/>
            <person name="Banfield J.F."/>
        </authorList>
    </citation>
    <scope>NUCLEOTIDE SEQUENCE [LARGE SCALE GENOMIC DNA]</scope>
</reference>
<dbReference type="PANTHER" id="PTHR22926:SF5">
    <property type="entry name" value="PHOSPHO-N-ACETYLMURAMOYL-PENTAPEPTIDE-TRANSFERASE HOMOLOG"/>
    <property type="match status" value="1"/>
</dbReference>
<dbReference type="UniPathway" id="UPA00219"/>
<evidence type="ECO:0000256" key="7">
    <source>
        <dbReference type="HAMAP-Rule" id="MF_00038"/>
    </source>
</evidence>
<dbReference type="GO" id="GO:0008360">
    <property type="term" value="P:regulation of cell shape"/>
    <property type="evidence" value="ECO:0007669"/>
    <property type="project" value="UniProtKB-KW"/>
</dbReference>
<dbReference type="GO" id="GO:0009252">
    <property type="term" value="P:peptidoglycan biosynthetic process"/>
    <property type="evidence" value="ECO:0007669"/>
    <property type="project" value="UniProtKB-UniRule"/>
</dbReference>
<keyword evidence="7" id="KW-0132">Cell division</keyword>
<name>A0A1F7L0E0_9BACT</name>
<feature type="transmembrane region" description="Helical" evidence="7">
    <location>
        <begin position="96"/>
        <end position="116"/>
    </location>
</feature>
<dbReference type="GO" id="GO:0051301">
    <property type="term" value="P:cell division"/>
    <property type="evidence" value="ECO:0007669"/>
    <property type="project" value="UniProtKB-KW"/>
</dbReference>
<evidence type="ECO:0000256" key="4">
    <source>
        <dbReference type="ARBA" id="ARBA00022692"/>
    </source>
</evidence>
<keyword evidence="7" id="KW-0573">Peptidoglycan synthesis</keyword>
<feature type="transmembrane region" description="Helical" evidence="7">
    <location>
        <begin position="137"/>
        <end position="154"/>
    </location>
</feature>
<keyword evidence="6 7" id="KW-0472">Membrane</keyword>
<dbReference type="EC" id="2.7.8.13" evidence="7"/>
<accession>A0A1F7L0E0</accession>
<feature type="transmembrane region" description="Helical" evidence="7">
    <location>
        <begin position="222"/>
        <end position="241"/>
    </location>
</feature>
<feature type="transmembrane region" description="Helical" evidence="7">
    <location>
        <begin position="6"/>
        <end position="27"/>
    </location>
</feature>
<dbReference type="InterPro" id="IPR018480">
    <property type="entry name" value="PNAcMuramoyl-5peptid_Trfase_CS"/>
</dbReference>
<comment type="function">
    <text evidence="7">Catalyzes the initial step of the lipid cycle reactions in the biosynthesis of the cell wall peptidoglycan: transfers peptidoglycan precursor phospho-MurNAc-pentapeptide from UDP-MurNAc-pentapeptide onto the lipid carrier undecaprenyl phosphate, yielding undecaprenyl-pyrophosphoryl-MurNAc-pentapeptide, known as lipid I.</text>
</comment>
<dbReference type="GO" id="GO:0071555">
    <property type="term" value="P:cell wall organization"/>
    <property type="evidence" value="ECO:0007669"/>
    <property type="project" value="UniProtKB-KW"/>
</dbReference>
<evidence type="ECO:0000313" key="10">
    <source>
        <dbReference type="Proteomes" id="UP000177050"/>
    </source>
</evidence>
<feature type="transmembrane region" description="Helical" evidence="7">
    <location>
        <begin position="323"/>
        <end position="344"/>
    </location>
</feature>
<dbReference type="GO" id="GO:0051992">
    <property type="term" value="F:UDP-N-acetylmuramoyl-L-alanyl-D-glutamyl-meso-2,6-diaminopimelyl-D-alanyl-D-alanine:undecaprenyl-phosphate transferase activity"/>
    <property type="evidence" value="ECO:0007669"/>
    <property type="project" value="RHEA"/>
</dbReference>
<keyword evidence="7" id="KW-1003">Cell membrane</keyword>
<keyword evidence="4 7" id="KW-0812">Transmembrane</keyword>
<evidence type="ECO:0000256" key="8">
    <source>
        <dbReference type="PIRSR" id="PIRSR600715-1"/>
    </source>
</evidence>